<dbReference type="InterPro" id="IPR007402">
    <property type="entry name" value="DUF455"/>
</dbReference>
<dbReference type="PANTHER" id="PTHR42782">
    <property type="entry name" value="SI:CH73-314G15.3"/>
    <property type="match status" value="1"/>
</dbReference>
<protein>
    <recommendedName>
        <fullName evidence="3">Ferritin-like domain-containing protein</fullName>
    </recommendedName>
</protein>
<proteinExistence type="predicted"/>
<dbReference type="Pfam" id="PF04305">
    <property type="entry name" value="DUF455"/>
    <property type="match status" value="1"/>
</dbReference>
<dbReference type="CDD" id="cd00657">
    <property type="entry name" value="Ferritin_like"/>
    <property type="match status" value="1"/>
</dbReference>
<evidence type="ECO:0008006" key="3">
    <source>
        <dbReference type="Google" id="ProtNLM"/>
    </source>
</evidence>
<dbReference type="STRING" id="314344.AL013_12620"/>
<evidence type="ECO:0000313" key="1">
    <source>
        <dbReference type="EMBL" id="EAU54802.1"/>
    </source>
</evidence>
<dbReference type="eggNOG" id="COG2833">
    <property type="taxonomic scope" value="Bacteria"/>
</dbReference>
<dbReference type="Proteomes" id="UP000005297">
    <property type="component" value="Unassembled WGS sequence"/>
</dbReference>
<gene>
    <name evidence="1" type="ORF">SPV1_08913</name>
</gene>
<name>Q0F082_9PROT</name>
<dbReference type="InterPro" id="IPR011197">
    <property type="entry name" value="UCP012318"/>
</dbReference>
<keyword evidence="2" id="KW-1185">Reference proteome</keyword>
<dbReference type="AlphaFoldDB" id="Q0F082"/>
<accession>Q0F082</accession>
<dbReference type="EMBL" id="AATS01000005">
    <property type="protein sequence ID" value="EAU54802.1"/>
    <property type="molecule type" value="Genomic_DNA"/>
</dbReference>
<reference evidence="1 2" key="1">
    <citation type="submission" date="2006-09" db="EMBL/GenBank/DDBJ databases">
        <authorList>
            <person name="Emerson D."/>
            <person name="Ferriera S."/>
            <person name="Johnson J."/>
            <person name="Kravitz S."/>
            <person name="Halpern A."/>
            <person name="Remington K."/>
            <person name="Beeson K."/>
            <person name="Tran B."/>
            <person name="Rogers Y.-H."/>
            <person name="Friedman R."/>
            <person name="Venter J.C."/>
        </authorList>
    </citation>
    <scope>NUCLEOTIDE SEQUENCE [LARGE SCALE GENOMIC DNA]</scope>
    <source>
        <strain evidence="1 2">PV-1</strain>
    </source>
</reference>
<comment type="caution">
    <text evidence="1">The sequence shown here is derived from an EMBL/GenBank/DDBJ whole genome shotgun (WGS) entry which is preliminary data.</text>
</comment>
<evidence type="ECO:0000313" key="2">
    <source>
        <dbReference type="Proteomes" id="UP000005297"/>
    </source>
</evidence>
<dbReference type="RefSeq" id="WP_009849303.1">
    <property type="nucleotide sequence ID" value="NZ_DS022294.1"/>
</dbReference>
<dbReference type="OrthoDB" id="5290384at2"/>
<dbReference type="InParanoid" id="Q0F082"/>
<organism evidence="1 2">
    <name type="scientific">Mariprofundus ferrooxydans PV-1</name>
    <dbReference type="NCBI Taxonomy" id="314345"/>
    <lineage>
        <taxon>Bacteria</taxon>
        <taxon>Pseudomonadati</taxon>
        <taxon>Pseudomonadota</taxon>
        <taxon>Candidatius Mariprofundia</taxon>
        <taxon>Mariprofundales</taxon>
        <taxon>Mariprofundaceae</taxon>
        <taxon>Mariprofundus</taxon>
    </lineage>
</organism>
<dbReference type="PANTHER" id="PTHR42782:SF4">
    <property type="entry name" value="DUF455 DOMAIN-CONTAINING PROTEIN"/>
    <property type="match status" value="1"/>
</dbReference>
<dbReference type="SUPFAM" id="SSF47240">
    <property type="entry name" value="Ferritin-like"/>
    <property type="match status" value="1"/>
</dbReference>
<sequence>MANELRKAAATALLCSDVDAKLLQVRRLARMRREGTLKPDCASPCISNCEPGRPEKPHLVQATQVARRGFVSVRGRAILMHAVAHIEFNAINLALDAVQRFAGMPEGFYDDWLTVAEEEAYHFELIRAHLRHLGAEYGDFDAHGGLWEMCERTAGDVLARMALVPRVLEARGLDVTPGIQQKLTQAGDHHAVSLLDIILRDEIGHVAIGNRWFRYCCEQRQIDPLTTFTELLAIHLPQGVKGPYNMSAREQAGFSQREMDLLK</sequence>
<dbReference type="InterPro" id="IPR009078">
    <property type="entry name" value="Ferritin-like_SF"/>
</dbReference>
<dbReference type="HOGENOM" id="CLU_035354_0_1_0"/>
<dbReference type="PIRSF" id="PIRSF012318">
    <property type="entry name" value="UCP012318"/>
    <property type="match status" value="1"/>
</dbReference>